<gene>
    <name evidence="16" type="primary">CD300LD</name>
</gene>
<proteinExistence type="inferred from homology"/>
<keyword evidence="6 13" id="KW-1133">Transmembrane helix</keyword>
<dbReference type="GO" id="GO:0002376">
    <property type="term" value="P:immune system process"/>
    <property type="evidence" value="ECO:0007669"/>
    <property type="project" value="UniProtKB-KW"/>
</dbReference>
<organism evidence="15 16">
    <name type="scientific">Chrysochloris asiatica</name>
    <name type="common">Cape golden mole</name>
    <dbReference type="NCBI Taxonomy" id="185453"/>
    <lineage>
        <taxon>Eukaryota</taxon>
        <taxon>Metazoa</taxon>
        <taxon>Chordata</taxon>
        <taxon>Craniata</taxon>
        <taxon>Vertebrata</taxon>
        <taxon>Euteleostomi</taxon>
        <taxon>Mammalia</taxon>
        <taxon>Eutheria</taxon>
        <taxon>Afrotheria</taxon>
        <taxon>Chrysochloridae</taxon>
        <taxon>Chrysochlorinae</taxon>
        <taxon>Chrysochloris</taxon>
    </lineage>
</organism>
<dbReference type="GO" id="GO:0004888">
    <property type="term" value="F:transmembrane signaling receptor activity"/>
    <property type="evidence" value="ECO:0007669"/>
    <property type="project" value="TreeGrafter"/>
</dbReference>
<dbReference type="Pfam" id="PF07686">
    <property type="entry name" value="V-set"/>
    <property type="match status" value="1"/>
</dbReference>
<feature type="transmembrane region" description="Helical" evidence="13">
    <location>
        <begin position="149"/>
        <end position="170"/>
    </location>
</feature>
<comment type="subcellular location">
    <subcellularLocation>
        <location evidence="1">Cell membrane</location>
        <topology evidence="1">Single-pass type I membrane protein</topology>
    </subcellularLocation>
</comment>
<protein>
    <submittedName>
        <fullName evidence="16">CMRF35-like molecule 4</fullName>
    </submittedName>
</protein>
<keyword evidence="15" id="KW-1185">Reference proteome</keyword>
<evidence type="ECO:0000259" key="14">
    <source>
        <dbReference type="SMART" id="SM00409"/>
    </source>
</evidence>
<evidence type="ECO:0000256" key="9">
    <source>
        <dbReference type="ARBA" id="ARBA00023170"/>
    </source>
</evidence>
<keyword evidence="2" id="KW-1003">Cell membrane</keyword>
<evidence type="ECO:0000256" key="10">
    <source>
        <dbReference type="ARBA" id="ARBA00023319"/>
    </source>
</evidence>
<accession>A0A9B0WWE8</accession>
<dbReference type="CDD" id="cd05716">
    <property type="entry name" value="IgV_pIgR_like"/>
    <property type="match status" value="1"/>
</dbReference>
<dbReference type="GeneID" id="102819539"/>
<keyword evidence="5" id="KW-0391">Immunity</keyword>
<keyword evidence="9" id="KW-0675">Receptor</keyword>
<feature type="region of interest" description="Disordered" evidence="12">
    <location>
        <begin position="115"/>
        <end position="135"/>
    </location>
</feature>
<dbReference type="Proteomes" id="UP000504623">
    <property type="component" value="Unplaced"/>
</dbReference>
<dbReference type="OrthoDB" id="8920197at2759"/>
<dbReference type="InterPro" id="IPR003599">
    <property type="entry name" value="Ig_sub"/>
</dbReference>
<evidence type="ECO:0000313" key="15">
    <source>
        <dbReference type="Proteomes" id="UP000504623"/>
    </source>
</evidence>
<evidence type="ECO:0000256" key="3">
    <source>
        <dbReference type="ARBA" id="ARBA00022692"/>
    </source>
</evidence>
<evidence type="ECO:0000256" key="4">
    <source>
        <dbReference type="ARBA" id="ARBA00022729"/>
    </source>
</evidence>
<keyword evidence="8" id="KW-1015">Disulfide bond</keyword>
<feature type="domain" description="Immunoglobulin" evidence="14">
    <location>
        <begin position="14"/>
        <end position="115"/>
    </location>
</feature>
<dbReference type="PANTHER" id="PTHR11860">
    <property type="entry name" value="POLYMERIC-IMMUNOGLOBULIN RECEPTOR"/>
    <property type="match status" value="1"/>
</dbReference>
<keyword evidence="3 13" id="KW-0812">Transmembrane</keyword>
<keyword evidence="7 13" id="KW-0472">Membrane</keyword>
<evidence type="ECO:0000256" key="7">
    <source>
        <dbReference type="ARBA" id="ARBA00023136"/>
    </source>
</evidence>
<keyword evidence="10" id="KW-0393">Immunoglobulin domain</keyword>
<evidence type="ECO:0000256" key="6">
    <source>
        <dbReference type="ARBA" id="ARBA00022989"/>
    </source>
</evidence>
<dbReference type="RefSeq" id="XP_006869747.1">
    <property type="nucleotide sequence ID" value="XM_006869685.1"/>
</dbReference>
<evidence type="ECO:0000313" key="16">
    <source>
        <dbReference type="RefSeq" id="XP_006869747.1"/>
    </source>
</evidence>
<reference evidence="16" key="1">
    <citation type="submission" date="2025-08" db="UniProtKB">
        <authorList>
            <consortium name="RefSeq"/>
        </authorList>
    </citation>
    <scope>IDENTIFICATION</scope>
    <source>
        <tissue evidence="16">Spleen</tissue>
    </source>
</reference>
<evidence type="ECO:0000256" key="5">
    <source>
        <dbReference type="ARBA" id="ARBA00022859"/>
    </source>
</evidence>
<feature type="compositionally biased region" description="Polar residues" evidence="12">
    <location>
        <begin position="124"/>
        <end position="134"/>
    </location>
</feature>
<dbReference type="SUPFAM" id="SSF48726">
    <property type="entry name" value="Immunoglobulin"/>
    <property type="match status" value="1"/>
</dbReference>
<sequence length="209" mass="23440">MDLYFSDCSTLRGPNAVRGLNGGSLTVQCQYGPGYQTYIKWWCRGAEWVSCNKFVKTTGSEQEVTKSRVSIRDNHKNRIFTVTMENLREDDEDIYWCGIERTGVDLGLKVKVSVDPDSSSESSGRTMPSMTRQETAAPRQHLKFSSIHFLLLVLLKVPLFLSMLGAVLWVNRSQRVPVWGGWVIPHMRTSSSGVQDALSTKTNSQVESG</sequence>
<dbReference type="FunFam" id="2.60.40.10:FF:000370">
    <property type="entry name" value="CMRF35-like molecule 1"/>
    <property type="match status" value="1"/>
</dbReference>
<evidence type="ECO:0000256" key="2">
    <source>
        <dbReference type="ARBA" id="ARBA00022475"/>
    </source>
</evidence>
<comment type="similarity">
    <text evidence="11">Belongs to the CD300 family.</text>
</comment>
<dbReference type="CTD" id="100131439"/>
<name>A0A9B0WWE8_CHRAS</name>
<evidence type="ECO:0000256" key="11">
    <source>
        <dbReference type="ARBA" id="ARBA00043958"/>
    </source>
</evidence>
<dbReference type="Gene3D" id="2.60.40.10">
    <property type="entry name" value="Immunoglobulins"/>
    <property type="match status" value="1"/>
</dbReference>
<evidence type="ECO:0000256" key="12">
    <source>
        <dbReference type="SAM" id="MobiDB-lite"/>
    </source>
</evidence>
<dbReference type="PANTHER" id="PTHR11860:SF101">
    <property type="entry name" value="CMRF35-LIKE MOLECULE 1"/>
    <property type="match status" value="1"/>
</dbReference>
<dbReference type="InterPro" id="IPR050671">
    <property type="entry name" value="CD300_family_receptors"/>
</dbReference>
<evidence type="ECO:0000256" key="8">
    <source>
        <dbReference type="ARBA" id="ARBA00023157"/>
    </source>
</evidence>
<dbReference type="AlphaFoldDB" id="A0A9B0WWE8"/>
<evidence type="ECO:0000256" key="13">
    <source>
        <dbReference type="SAM" id="Phobius"/>
    </source>
</evidence>
<evidence type="ECO:0000256" key="1">
    <source>
        <dbReference type="ARBA" id="ARBA00004251"/>
    </source>
</evidence>
<keyword evidence="4" id="KW-0732">Signal</keyword>
<dbReference type="InterPro" id="IPR036179">
    <property type="entry name" value="Ig-like_dom_sf"/>
</dbReference>
<dbReference type="GO" id="GO:0005886">
    <property type="term" value="C:plasma membrane"/>
    <property type="evidence" value="ECO:0007669"/>
    <property type="project" value="UniProtKB-SubCell"/>
</dbReference>
<dbReference type="InterPro" id="IPR013783">
    <property type="entry name" value="Ig-like_fold"/>
</dbReference>
<dbReference type="InterPro" id="IPR013106">
    <property type="entry name" value="Ig_V-set"/>
</dbReference>
<dbReference type="SMART" id="SM00409">
    <property type="entry name" value="IG"/>
    <property type="match status" value="1"/>
</dbReference>